<comment type="subcellular location">
    <subcellularLocation>
        <location evidence="6">Cell membrane</location>
        <topology evidence="6">Multi-pass membrane protein</topology>
    </subcellularLocation>
    <subcellularLocation>
        <location evidence="1">Membrane</location>
        <topology evidence="1">Multi-pass membrane protein</topology>
    </subcellularLocation>
</comment>
<sequence>MDNEAGKLGMWLFLFTEFFLFGGLFLVYAVFRAKFSDGFHTGANDLNAMIGTINTVVLLVSSMTVAMAITAIQKGSNQKAILFLVATILLALVFMINKYFEWAHKIELHLFPGSEALQTLERGELLFFSLYYMMTGLHALHVIIGLTLLIICIFQIKAGNTHKGQYLLLENSGLYWHLVDLIWIFLFPLLYLLT</sequence>
<evidence type="ECO:0000256" key="5">
    <source>
        <dbReference type="ARBA" id="ARBA00023136"/>
    </source>
</evidence>
<name>A0A0E9M0S1_9BACT</name>
<keyword evidence="4 7" id="KW-1133">Transmembrane helix</keyword>
<feature type="transmembrane region" description="Helical" evidence="7">
    <location>
        <begin position="46"/>
        <end position="69"/>
    </location>
</feature>
<evidence type="ECO:0000313" key="10">
    <source>
        <dbReference type="Proteomes" id="UP000032900"/>
    </source>
</evidence>
<dbReference type="InterPro" id="IPR013833">
    <property type="entry name" value="Cyt_c_oxidase_su3_a-hlx"/>
</dbReference>
<feature type="transmembrane region" description="Helical" evidence="7">
    <location>
        <begin position="12"/>
        <end position="31"/>
    </location>
</feature>
<evidence type="ECO:0000256" key="7">
    <source>
        <dbReference type="SAM" id="Phobius"/>
    </source>
</evidence>
<dbReference type="SUPFAM" id="SSF81452">
    <property type="entry name" value="Cytochrome c oxidase subunit III-like"/>
    <property type="match status" value="1"/>
</dbReference>
<dbReference type="Proteomes" id="UP000032900">
    <property type="component" value="Unassembled WGS sequence"/>
</dbReference>
<evidence type="ECO:0000256" key="3">
    <source>
        <dbReference type="ARBA" id="ARBA00022692"/>
    </source>
</evidence>
<proteinExistence type="inferred from homology"/>
<dbReference type="STRING" id="1236989.JCM15548_13046"/>
<keyword evidence="3 6" id="KW-0812">Transmembrane</keyword>
<protein>
    <submittedName>
        <fullName evidence="9">Cytochrome c oxidase polypeptide III</fullName>
    </submittedName>
</protein>
<dbReference type="EMBL" id="BAZW01000029">
    <property type="protein sequence ID" value="GAO30740.1"/>
    <property type="molecule type" value="Genomic_DNA"/>
</dbReference>
<keyword evidence="10" id="KW-1185">Reference proteome</keyword>
<evidence type="ECO:0000259" key="8">
    <source>
        <dbReference type="PROSITE" id="PS50253"/>
    </source>
</evidence>
<reference evidence="9 10" key="1">
    <citation type="journal article" date="2015" name="Microbes Environ.">
        <title>Distribution and evolution of nitrogen fixation genes in the phylum bacteroidetes.</title>
        <authorList>
            <person name="Inoue J."/>
            <person name="Oshima K."/>
            <person name="Suda W."/>
            <person name="Sakamoto M."/>
            <person name="Iino T."/>
            <person name="Noda S."/>
            <person name="Hongoh Y."/>
            <person name="Hattori M."/>
            <person name="Ohkuma M."/>
        </authorList>
    </citation>
    <scope>NUCLEOTIDE SEQUENCE [LARGE SCALE GENOMIC DNA]</scope>
    <source>
        <strain evidence="9">JCM 15548</strain>
    </source>
</reference>
<comment type="caution">
    <text evidence="9">The sequence shown here is derived from an EMBL/GenBank/DDBJ whole genome shotgun (WGS) entry which is preliminary data.</text>
</comment>
<evidence type="ECO:0000256" key="4">
    <source>
        <dbReference type="ARBA" id="ARBA00022989"/>
    </source>
</evidence>
<feature type="domain" description="Heme-copper oxidase subunit III family profile" evidence="8">
    <location>
        <begin position="1"/>
        <end position="194"/>
    </location>
</feature>
<feature type="transmembrane region" description="Helical" evidence="7">
    <location>
        <begin position="130"/>
        <end position="154"/>
    </location>
</feature>
<evidence type="ECO:0000313" key="9">
    <source>
        <dbReference type="EMBL" id="GAO30740.1"/>
    </source>
</evidence>
<dbReference type="InterPro" id="IPR000298">
    <property type="entry name" value="Cyt_c_oxidase-like_su3"/>
</dbReference>
<dbReference type="GO" id="GO:0004129">
    <property type="term" value="F:cytochrome-c oxidase activity"/>
    <property type="evidence" value="ECO:0007669"/>
    <property type="project" value="InterPro"/>
</dbReference>
<gene>
    <name evidence="9" type="ORF">JCM15548_13046</name>
</gene>
<dbReference type="Gene3D" id="1.20.120.80">
    <property type="entry name" value="Cytochrome c oxidase, subunit III, four-helix bundle"/>
    <property type="match status" value="1"/>
</dbReference>
<feature type="transmembrane region" description="Helical" evidence="7">
    <location>
        <begin position="174"/>
        <end position="193"/>
    </location>
</feature>
<feature type="transmembrane region" description="Helical" evidence="7">
    <location>
        <begin position="81"/>
        <end position="100"/>
    </location>
</feature>
<accession>A0A0E9M0S1</accession>
<organism evidence="9 10">
    <name type="scientific">Geofilum rubicundum JCM 15548</name>
    <dbReference type="NCBI Taxonomy" id="1236989"/>
    <lineage>
        <taxon>Bacteria</taxon>
        <taxon>Pseudomonadati</taxon>
        <taxon>Bacteroidota</taxon>
        <taxon>Bacteroidia</taxon>
        <taxon>Marinilabiliales</taxon>
        <taxon>Marinilabiliaceae</taxon>
        <taxon>Geofilum</taxon>
    </lineage>
</organism>
<evidence type="ECO:0000256" key="2">
    <source>
        <dbReference type="ARBA" id="ARBA00010581"/>
    </source>
</evidence>
<evidence type="ECO:0000256" key="6">
    <source>
        <dbReference type="RuleBase" id="RU003376"/>
    </source>
</evidence>
<comment type="similarity">
    <text evidence="2 6">Belongs to the cytochrome c oxidase subunit 3 family.</text>
</comment>
<dbReference type="PANTHER" id="PTHR11403:SF6">
    <property type="entry name" value="NITRIC OXIDE REDUCTASE SUBUNIT E"/>
    <property type="match status" value="1"/>
</dbReference>
<dbReference type="InterPro" id="IPR035973">
    <property type="entry name" value="Cyt_c_oxidase_su3-like_sf"/>
</dbReference>
<evidence type="ECO:0000256" key="1">
    <source>
        <dbReference type="ARBA" id="ARBA00004141"/>
    </source>
</evidence>
<dbReference type="AlphaFoldDB" id="A0A0E9M0S1"/>
<keyword evidence="5 7" id="KW-0472">Membrane</keyword>
<dbReference type="Pfam" id="PF00510">
    <property type="entry name" value="COX3"/>
    <property type="match status" value="1"/>
</dbReference>
<dbReference type="GO" id="GO:0005886">
    <property type="term" value="C:plasma membrane"/>
    <property type="evidence" value="ECO:0007669"/>
    <property type="project" value="UniProtKB-SubCell"/>
</dbReference>
<dbReference type="PROSITE" id="PS50253">
    <property type="entry name" value="COX3"/>
    <property type="match status" value="1"/>
</dbReference>
<dbReference type="GO" id="GO:0019646">
    <property type="term" value="P:aerobic electron transport chain"/>
    <property type="evidence" value="ECO:0007669"/>
    <property type="project" value="InterPro"/>
</dbReference>
<dbReference type="PANTHER" id="PTHR11403">
    <property type="entry name" value="CYTOCHROME C OXIDASE SUBUNIT III"/>
    <property type="match status" value="1"/>
</dbReference>
<dbReference type="InterPro" id="IPR024791">
    <property type="entry name" value="Cyt_c/ubiquinol_Oxase_su3"/>
</dbReference>